<accession>A0A922LAX2</accession>
<keyword evidence="3" id="KW-1185">Reference proteome</keyword>
<name>A0A922LAX2_DERFA</name>
<gene>
    <name evidence="2" type="ORF">DERF_002749</name>
</gene>
<proteinExistence type="predicted"/>
<reference evidence="2" key="2">
    <citation type="journal article" date="2022" name="Res Sq">
        <title>Comparative Genomics Reveals Insights into the Divergent Evolution of Astigmatic Mites and Household Pest Adaptations.</title>
        <authorList>
            <person name="Xiong Q."/>
            <person name="Wan A.T.-Y."/>
            <person name="Liu X.-Y."/>
            <person name="Fung C.S.-H."/>
            <person name="Xiao X."/>
            <person name="Malainual N."/>
            <person name="Hou J."/>
            <person name="Wang L."/>
            <person name="Wang M."/>
            <person name="Yang K."/>
            <person name="Cui Y."/>
            <person name="Leung E."/>
            <person name="Nong W."/>
            <person name="Shin S.-K."/>
            <person name="Au S."/>
            <person name="Jeong K.Y."/>
            <person name="Chew F.T."/>
            <person name="Hui J."/>
            <person name="Leung T.F."/>
            <person name="Tungtrongchitr A."/>
            <person name="Zhong N."/>
            <person name="Liu Z."/>
            <person name="Tsui S."/>
        </authorList>
    </citation>
    <scope>NUCLEOTIDE SEQUENCE</scope>
    <source>
        <strain evidence="2">Derf</strain>
        <tissue evidence="2">Whole organism</tissue>
    </source>
</reference>
<evidence type="ECO:0000313" key="2">
    <source>
        <dbReference type="EMBL" id="KAH9528833.1"/>
    </source>
</evidence>
<dbReference type="AlphaFoldDB" id="A0A922LAX2"/>
<evidence type="ECO:0000256" key="1">
    <source>
        <dbReference type="SAM" id="MobiDB-lite"/>
    </source>
</evidence>
<dbReference type="Proteomes" id="UP000790347">
    <property type="component" value="Unassembled WGS sequence"/>
</dbReference>
<organism evidence="2 3">
    <name type="scientific">Dermatophagoides farinae</name>
    <name type="common">American house dust mite</name>
    <dbReference type="NCBI Taxonomy" id="6954"/>
    <lineage>
        <taxon>Eukaryota</taxon>
        <taxon>Metazoa</taxon>
        <taxon>Ecdysozoa</taxon>
        <taxon>Arthropoda</taxon>
        <taxon>Chelicerata</taxon>
        <taxon>Arachnida</taxon>
        <taxon>Acari</taxon>
        <taxon>Acariformes</taxon>
        <taxon>Sarcoptiformes</taxon>
        <taxon>Astigmata</taxon>
        <taxon>Psoroptidia</taxon>
        <taxon>Analgoidea</taxon>
        <taxon>Pyroglyphidae</taxon>
        <taxon>Dermatophagoidinae</taxon>
        <taxon>Dermatophagoides</taxon>
    </lineage>
</organism>
<feature type="compositionally biased region" description="Basic residues" evidence="1">
    <location>
        <begin position="28"/>
        <end position="42"/>
    </location>
</feature>
<protein>
    <submittedName>
        <fullName evidence="2">Uncharacterized protein</fullName>
    </submittedName>
</protein>
<feature type="region of interest" description="Disordered" evidence="1">
    <location>
        <begin position="28"/>
        <end position="58"/>
    </location>
</feature>
<reference evidence="2" key="1">
    <citation type="submission" date="2013-05" db="EMBL/GenBank/DDBJ databases">
        <authorList>
            <person name="Yim A.K.Y."/>
            <person name="Chan T.F."/>
            <person name="Ji K.M."/>
            <person name="Liu X.Y."/>
            <person name="Zhou J.W."/>
            <person name="Li R.Q."/>
            <person name="Yang K.Y."/>
            <person name="Li J."/>
            <person name="Li M."/>
            <person name="Law P.T.W."/>
            <person name="Wu Y.L."/>
            <person name="Cai Z.L."/>
            <person name="Qin H."/>
            <person name="Bao Y."/>
            <person name="Leung R.K.K."/>
            <person name="Ng P.K.S."/>
            <person name="Zou J."/>
            <person name="Zhong X.J."/>
            <person name="Ran P.X."/>
            <person name="Zhong N.S."/>
            <person name="Liu Z.G."/>
            <person name="Tsui S.K.W."/>
        </authorList>
    </citation>
    <scope>NUCLEOTIDE SEQUENCE</scope>
    <source>
        <strain evidence="2">Derf</strain>
        <tissue evidence="2">Whole organism</tissue>
    </source>
</reference>
<comment type="caution">
    <text evidence="2">The sequence shown here is derived from an EMBL/GenBank/DDBJ whole genome shotgun (WGS) entry which is preliminary data.</text>
</comment>
<dbReference type="EMBL" id="ASGP02000001">
    <property type="protein sequence ID" value="KAH9528833.1"/>
    <property type="molecule type" value="Genomic_DNA"/>
</dbReference>
<sequence length="103" mass="12593">MQQQELQRQFHIQQQELQQQFDIQLQQQHRRYQRPYRNRRQQSRPLMHDDNCKNTRTNQYNDAECQPLKDDAKILYKARMTIIKGAQNACTMGTIYMMLMMTI</sequence>
<evidence type="ECO:0000313" key="3">
    <source>
        <dbReference type="Proteomes" id="UP000790347"/>
    </source>
</evidence>